<organism evidence="2 3">
    <name type="scientific">Candidatus Curtissbacteria bacterium RIFCSPLOWO2_01_FULL_38_11b</name>
    <dbReference type="NCBI Taxonomy" id="1797725"/>
    <lineage>
        <taxon>Bacteria</taxon>
        <taxon>Candidatus Curtissiibacteriota</taxon>
    </lineage>
</organism>
<dbReference type="AlphaFoldDB" id="A0A1F5H291"/>
<evidence type="ECO:0000313" key="3">
    <source>
        <dbReference type="Proteomes" id="UP000176740"/>
    </source>
</evidence>
<dbReference type="STRING" id="1797725.A3A49_00070"/>
<proteinExistence type="predicted"/>
<gene>
    <name evidence="2" type="ORF">A3A49_00070</name>
</gene>
<feature type="domain" description="DUF5615" evidence="1">
    <location>
        <begin position="8"/>
        <end position="105"/>
    </location>
</feature>
<dbReference type="InterPro" id="IPR041049">
    <property type="entry name" value="DUF5615"/>
</dbReference>
<dbReference type="Pfam" id="PF18480">
    <property type="entry name" value="DUF5615"/>
    <property type="match status" value="1"/>
</dbReference>
<evidence type="ECO:0000259" key="1">
    <source>
        <dbReference type="Pfam" id="PF18480"/>
    </source>
</evidence>
<protein>
    <recommendedName>
        <fullName evidence="1">DUF5615 domain-containing protein</fullName>
    </recommendedName>
</protein>
<sequence length="125" mass="14295">MRKPPLLKFLVDESVEYSIVEFLRLNKFDTLSISESQPSTPDEEVLALANHQKRILITNDKDFGELVFKEALSSNGVILIRMPFSKTEDKVTELEKALKSKASKLPRLFTTIKVKRTRFKNLPSA</sequence>
<dbReference type="EMBL" id="MFBO01000014">
    <property type="protein sequence ID" value="OGD98218.1"/>
    <property type="molecule type" value="Genomic_DNA"/>
</dbReference>
<comment type="caution">
    <text evidence="2">The sequence shown here is derived from an EMBL/GenBank/DDBJ whole genome shotgun (WGS) entry which is preliminary data.</text>
</comment>
<reference evidence="2 3" key="1">
    <citation type="journal article" date="2016" name="Nat. Commun.">
        <title>Thousands of microbial genomes shed light on interconnected biogeochemical processes in an aquifer system.</title>
        <authorList>
            <person name="Anantharaman K."/>
            <person name="Brown C.T."/>
            <person name="Hug L.A."/>
            <person name="Sharon I."/>
            <person name="Castelle C.J."/>
            <person name="Probst A.J."/>
            <person name="Thomas B.C."/>
            <person name="Singh A."/>
            <person name="Wilkins M.J."/>
            <person name="Karaoz U."/>
            <person name="Brodie E.L."/>
            <person name="Williams K.H."/>
            <person name="Hubbard S.S."/>
            <person name="Banfield J.F."/>
        </authorList>
    </citation>
    <scope>NUCLEOTIDE SEQUENCE [LARGE SCALE GENOMIC DNA]</scope>
</reference>
<evidence type="ECO:0000313" key="2">
    <source>
        <dbReference type="EMBL" id="OGD98218.1"/>
    </source>
</evidence>
<accession>A0A1F5H291</accession>
<name>A0A1F5H291_9BACT</name>
<dbReference type="Proteomes" id="UP000176740">
    <property type="component" value="Unassembled WGS sequence"/>
</dbReference>